<feature type="compositionally biased region" description="Basic residues" evidence="1">
    <location>
        <begin position="303"/>
        <end position="312"/>
    </location>
</feature>
<feature type="compositionally biased region" description="Basic and acidic residues" evidence="1">
    <location>
        <begin position="140"/>
        <end position="159"/>
    </location>
</feature>
<feature type="compositionally biased region" description="Low complexity" evidence="1">
    <location>
        <begin position="227"/>
        <end position="237"/>
    </location>
</feature>
<dbReference type="EMBL" id="AAMD01000014">
    <property type="protein sequence ID" value="EAU68684.1"/>
    <property type="molecule type" value="Genomic_DNA"/>
</dbReference>
<evidence type="ECO:0000313" key="3">
    <source>
        <dbReference type="Proteomes" id="UP000032702"/>
    </source>
</evidence>
<feature type="region of interest" description="Disordered" evidence="1">
    <location>
        <begin position="606"/>
        <end position="667"/>
    </location>
</feature>
<feature type="compositionally biased region" description="Basic and acidic residues" evidence="1">
    <location>
        <begin position="261"/>
        <end position="295"/>
    </location>
</feature>
<feature type="region of interest" description="Disordered" evidence="1">
    <location>
        <begin position="701"/>
        <end position="733"/>
    </location>
</feature>
<sequence>MPSCGPTARCCPSSSRRSCATTAPCGACHASSRPMWSCPVCASNGAPASCCSLPPPTATRPSSRRRITSISSVNKKAFPSATAPTTAWALSWPGSRRKRGWRPCSTGSAASRSSQSGWYGTGASSPAAPRRCLSASCRPEPGRHHEPLDPTEQRADGQRHQRGGHGAFQDEPRVIQPDAREDGLPVAPRPDERPERRRPHVDDGGRLDARQKRRSGQGQFDAPQPRPGRQPQGLRGLAQIPGDPREPRRGVADDGQQSIQEQRHDGGPRSDAQQRNHEHQERQRGHRLDDARQPQHEPSQARPPRREHAQRHGHQDRGHEGHGHEKQVLPRPAPDPGDRPLGPDLPLHAQVAREELRGDAGLGNMFEPGARVERHHFLFGELPLQPRQGREHAGRTHGPRLPVEQDGVIGGKMLQIVLQHAQAIRGDLRVGGVQVRHLEGPALERPVGEIMVQPPHLALGKLVALPQGGPTIRAVHELIAEPQPQLGMAPQIRDAPNPQALGLGLLHSQGIGVVEAQRRAHAEALRRQCLSQGGIVPERPAREQFLAQGPRVFRIHVQLAPAQRFPENGRAPQLAPVHGTSARIPGQPRHHLSDDHRLGELLGAHPHLGLSRGRRGNTRPPPGAQQQQTQPQAPHRCARMKRVTNGSAGCDSNVSRSPCWTTRPSRSSTMWFPRNAASARSCVTSTTVFPNLSKMAFRSACSSARTIGSSAPSGSSSNSPSGSNINARMSPTR</sequence>
<dbReference type="AlphaFoldDB" id="Q09AC4"/>
<feature type="compositionally biased region" description="Basic and acidic residues" evidence="1">
    <location>
        <begin position="243"/>
        <end position="252"/>
    </location>
</feature>
<feature type="region of interest" description="Disordered" evidence="1">
    <location>
        <begin position="563"/>
        <end position="594"/>
    </location>
</feature>
<protein>
    <submittedName>
        <fullName evidence="2">Uncharacterized protein</fullName>
    </submittedName>
</protein>
<feature type="compositionally biased region" description="Low complexity" evidence="1">
    <location>
        <begin position="624"/>
        <end position="634"/>
    </location>
</feature>
<feature type="compositionally biased region" description="Low complexity" evidence="1">
    <location>
        <begin position="707"/>
        <end position="727"/>
    </location>
</feature>
<evidence type="ECO:0000256" key="1">
    <source>
        <dbReference type="SAM" id="MobiDB-lite"/>
    </source>
</evidence>
<feature type="compositionally biased region" description="Polar residues" evidence="1">
    <location>
        <begin position="644"/>
        <end position="667"/>
    </location>
</feature>
<dbReference type="Proteomes" id="UP000032702">
    <property type="component" value="Unassembled WGS sequence"/>
</dbReference>
<name>Q09AC4_STIAD</name>
<proteinExistence type="predicted"/>
<reference evidence="2 3" key="1">
    <citation type="submission" date="2006-04" db="EMBL/GenBank/DDBJ databases">
        <authorList>
            <person name="Nierman W.C."/>
        </authorList>
    </citation>
    <scope>NUCLEOTIDE SEQUENCE [LARGE SCALE GENOMIC DNA]</scope>
    <source>
        <strain evidence="2 3">DW4/3-1</strain>
    </source>
</reference>
<feature type="compositionally biased region" description="Low complexity" evidence="1">
    <location>
        <begin position="105"/>
        <end position="117"/>
    </location>
</feature>
<gene>
    <name evidence="2" type="ORF">STIAU_6003</name>
</gene>
<organism evidence="2 3">
    <name type="scientific">Stigmatella aurantiaca (strain DW4/3-1)</name>
    <dbReference type="NCBI Taxonomy" id="378806"/>
    <lineage>
        <taxon>Bacteria</taxon>
        <taxon>Pseudomonadati</taxon>
        <taxon>Myxococcota</taxon>
        <taxon>Myxococcia</taxon>
        <taxon>Myxococcales</taxon>
        <taxon>Cystobacterineae</taxon>
        <taxon>Archangiaceae</taxon>
        <taxon>Stigmatella</taxon>
    </lineage>
</organism>
<feature type="compositionally biased region" description="Basic and acidic residues" evidence="1">
    <location>
        <begin position="168"/>
        <end position="210"/>
    </location>
</feature>
<feature type="compositionally biased region" description="Basic and acidic residues" evidence="1">
    <location>
        <begin position="313"/>
        <end position="328"/>
    </location>
</feature>
<accession>Q09AC4</accession>
<evidence type="ECO:0000313" key="2">
    <source>
        <dbReference type="EMBL" id="EAU68684.1"/>
    </source>
</evidence>
<feature type="region of interest" description="Disordered" evidence="1">
    <location>
        <begin position="89"/>
        <end position="345"/>
    </location>
</feature>
<comment type="caution">
    <text evidence="2">The sequence shown here is derived from an EMBL/GenBank/DDBJ whole genome shotgun (WGS) entry which is preliminary data.</text>
</comment>